<protein>
    <submittedName>
        <fullName evidence="1">Uncharacterized protein</fullName>
    </submittedName>
</protein>
<name>A0A8J2EIU0_COTCN</name>
<comment type="caution">
    <text evidence="1">The sequence shown here is derived from an EMBL/GenBank/DDBJ whole genome shotgun (WGS) entry which is preliminary data.</text>
</comment>
<keyword evidence="2" id="KW-1185">Reference proteome</keyword>
<accession>A0A8J2EIU0</accession>
<proteinExistence type="predicted"/>
<evidence type="ECO:0000313" key="2">
    <source>
        <dbReference type="Proteomes" id="UP000786811"/>
    </source>
</evidence>
<reference evidence="1" key="1">
    <citation type="submission" date="2021-04" db="EMBL/GenBank/DDBJ databases">
        <authorList>
            <person name="Chebbi M.A.C M."/>
        </authorList>
    </citation>
    <scope>NUCLEOTIDE SEQUENCE</scope>
</reference>
<organism evidence="1 2">
    <name type="scientific">Cotesia congregata</name>
    <name type="common">Parasitoid wasp</name>
    <name type="synonym">Apanteles congregatus</name>
    <dbReference type="NCBI Taxonomy" id="51543"/>
    <lineage>
        <taxon>Eukaryota</taxon>
        <taxon>Metazoa</taxon>
        <taxon>Ecdysozoa</taxon>
        <taxon>Arthropoda</taxon>
        <taxon>Hexapoda</taxon>
        <taxon>Insecta</taxon>
        <taxon>Pterygota</taxon>
        <taxon>Neoptera</taxon>
        <taxon>Endopterygota</taxon>
        <taxon>Hymenoptera</taxon>
        <taxon>Apocrita</taxon>
        <taxon>Ichneumonoidea</taxon>
        <taxon>Braconidae</taxon>
        <taxon>Microgastrinae</taxon>
        <taxon>Cotesia</taxon>
    </lineage>
</organism>
<dbReference type="EMBL" id="CAJNRD030001114">
    <property type="protein sequence ID" value="CAG5073946.1"/>
    <property type="molecule type" value="Genomic_DNA"/>
</dbReference>
<evidence type="ECO:0000313" key="1">
    <source>
        <dbReference type="EMBL" id="CAG5073946.1"/>
    </source>
</evidence>
<dbReference type="Proteomes" id="UP000786811">
    <property type="component" value="Unassembled WGS sequence"/>
</dbReference>
<dbReference type="AlphaFoldDB" id="A0A8J2EIU0"/>
<dbReference type="OrthoDB" id="7555182at2759"/>
<gene>
    <name evidence="1" type="ORF">HICCMSTLAB_LOCUS718</name>
</gene>
<sequence>MRKVSGVSNHLCHNCQGSHRTIHKGCEEIIKAKEISKIMVYENLPFIQARRKYEEKYSARSPAPTRTIENFLQLNPKTQTQLQENVAPLLSTSQKWAARTSSNVEIVRKHLKELKTPSVEEVSQASKEEISKLVEIINSYNKKT</sequence>